<dbReference type="Gene3D" id="3.40.50.150">
    <property type="entry name" value="Vaccinia Virus protein VP39"/>
    <property type="match status" value="1"/>
</dbReference>
<organism evidence="2">
    <name type="scientific">Micromonas pusilla (strain CCMP1545)</name>
    <name type="common">Picoplanktonic green alga</name>
    <dbReference type="NCBI Taxonomy" id="564608"/>
    <lineage>
        <taxon>Eukaryota</taxon>
        <taxon>Viridiplantae</taxon>
        <taxon>Chlorophyta</taxon>
        <taxon>Mamiellophyceae</taxon>
        <taxon>Mamiellales</taxon>
        <taxon>Mamiellaceae</taxon>
        <taxon>Micromonas</taxon>
    </lineage>
</organism>
<dbReference type="InterPro" id="IPR019410">
    <property type="entry name" value="Methyltransf_16"/>
</dbReference>
<sequence>MLASPYRVRGLSPGRIPRRPRPVFAASLPAVRSFGVDDEDEIVASLTEGNDALPPLVEVVTRVGEDRLKVVKPPGAEDLWDWYESKGQMEADPSWGKLWFTSRILASCVASCVESLPELRSKRVVEVGCGLGLAGLSAAMFGGSKSVIFCDREPLAIHCALSSAALNEVEVVAVDDVNNSSSGCRVAGALLDWSAPQTLSQPVDVVLGADCLYDPATAALLASACHALVAGDGHVVGKRSLKPRCRAEQRERK</sequence>
<dbReference type="PANTHER" id="PTHR14614:SF130">
    <property type="entry name" value="PROTEIN-LYSINE N-METHYLTRANSFERASE EEF2KMT"/>
    <property type="match status" value="1"/>
</dbReference>
<dbReference type="InterPro" id="IPR029063">
    <property type="entry name" value="SAM-dependent_MTases_sf"/>
</dbReference>
<dbReference type="GeneID" id="9682239"/>
<dbReference type="Proteomes" id="UP000001876">
    <property type="component" value="Unassembled WGS sequence"/>
</dbReference>
<name>C1MPC8_MICPC</name>
<accession>C1MPC8</accession>
<dbReference type="SUPFAM" id="SSF53335">
    <property type="entry name" value="S-adenosyl-L-methionine-dependent methyltransferases"/>
    <property type="match status" value="1"/>
</dbReference>
<dbReference type="AlphaFoldDB" id="C1MPC8"/>
<protein>
    <submittedName>
        <fullName evidence="1">Predicted protein</fullName>
    </submittedName>
</protein>
<dbReference type="KEGG" id="mpp:MICPUCDRAFT_56230"/>
<reference evidence="1 2" key="1">
    <citation type="journal article" date="2009" name="Science">
        <title>Green evolution and dynamic adaptations revealed by genomes of the marine picoeukaryotes Micromonas.</title>
        <authorList>
            <person name="Worden A.Z."/>
            <person name="Lee J.H."/>
            <person name="Mock T."/>
            <person name="Rouze P."/>
            <person name="Simmons M.P."/>
            <person name="Aerts A.L."/>
            <person name="Allen A.E."/>
            <person name="Cuvelier M.L."/>
            <person name="Derelle E."/>
            <person name="Everett M.V."/>
            <person name="Foulon E."/>
            <person name="Grimwood J."/>
            <person name="Gundlach H."/>
            <person name="Henrissat B."/>
            <person name="Napoli C."/>
            <person name="McDonald S.M."/>
            <person name="Parker M.S."/>
            <person name="Rombauts S."/>
            <person name="Salamov A."/>
            <person name="Von Dassow P."/>
            <person name="Badger J.H."/>
            <person name="Coutinho P.M."/>
            <person name="Demir E."/>
            <person name="Dubchak I."/>
            <person name="Gentemann C."/>
            <person name="Eikrem W."/>
            <person name="Gready J.E."/>
            <person name="John U."/>
            <person name="Lanier W."/>
            <person name="Lindquist E.A."/>
            <person name="Lucas S."/>
            <person name="Mayer K.F."/>
            <person name="Moreau H."/>
            <person name="Not F."/>
            <person name="Otillar R."/>
            <person name="Panaud O."/>
            <person name="Pangilinan J."/>
            <person name="Paulsen I."/>
            <person name="Piegu B."/>
            <person name="Poliakov A."/>
            <person name="Robbens S."/>
            <person name="Schmutz J."/>
            <person name="Toulza E."/>
            <person name="Wyss T."/>
            <person name="Zelensky A."/>
            <person name="Zhou K."/>
            <person name="Armbrust E.V."/>
            <person name="Bhattacharya D."/>
            <person name="Goodenough U.W."/>
            <person name="Van de Peer Y."/>
            <person name="Grigoriev I.V."/>
        </authorList>
    </citation>
    <scope>NUCLEOTIDE SEQUENCE [LARGE SCALE GENOMIC DNA]</scope>
    <source>
        <strain evidence="1 2">CCMP1545</strain>
    </source>
</reference>
<dbReference type="PANTHER" id="PTHR14614">
    <property type="entry name" value="HEPATOCELLULAR CARCINOMA-ASSOCIATED ANTIGEN"/>
    <property type="match status" value="1"/>
</dbReference>
<dbReference type="RefSeq" id="XP_003056800.1">
    <property type="nucleotide sequence ID" value="XM_003056754.1"/>
</dbReference>
<dbReference type="STRING" id="564608.C1MPC8"/>
<dbReference type="Pfam" id="PF10294">
    <property type="entry name" value="Methyltransf_16"/>
    <property type="match status" value="1"/>
</dbReference>
<keyword evidence="2" id="KW-1185">Reference proteome</keyword>
<proteinExistence type="predicted"/>
<dbReference type="EMBL" id="GG663737">
    <property type="protein sequence ID" value="EEH58445.1"/>
    <property type="molecule type" value="Genomic_DNA"/>
</dbReference>
<evidence type="ECO:0000313" key="2">
    <source>
        <dbReference type="Proteomes" id="UP000001876"/>
    </source>
</evidence>
<gene>
    <name evidence="1" type="ORF">MICPUCDRAFT_56230</name>
</gene>
<evidence type="ECO:0000313" key="1">
    <source>
        <dbReference type="EMBL" id="EEH58445.1"/>
    </source>
</evidence>
<dbReference type="OrthoDB" id="413520at2759"/>